<feature type="domain" description="Sugar phosphate transporter" evidence="6">
    <location>
        <begin position="98"/>
        <end position="393"/>
    </location>
</feature>
<sequence>MAPLTMAGSSVQKNRRRRSRLLFTVTCGCATLIALHQAVAFTLPYVSQGTKTASPEQFLPASSPRQLSSVSRANKVPVRADGAASPLATEVGGSNNLALLAYFALWYFGNYYYNITNKLALRAAGGAAGFPLTIATLQLGVGVIYALFLWSAPDARSKPNITFVDYLKTLGVGFTAAGAHAASVFALSAGAVSFGQIVKAAEPAFAALIGVTFYNAKVSKAKWLCLIPVIGGVCLASLKELDFTYAALFTAALANVFAAIKANENKRLMTTEGISDRMGSVGNQFALTTINSFLFCIPLMFICEGHKLGMFFDSVITMPVVWMNIVFSGLWFYFYNELATKTIKQTGAVTQSVANTAKRAVVILGCALVLGESLGALKLVGSLVCIGGVFLYSVIDRLVARKSRKAVSG</sequence>
<protein>
    <recommendedName>
        <fullName evidence="6">Sugar phosphate transporter domain-containing protein</fullName>
    </recommendedName>
</protein>
<feature type="transmembrane region" description="Helical" evidence="5">
    <location>
        <begin position="376"/>
        <end position="395"/>
    </location>
</feature>
<evidence type="ECO:0000259" key="6">
    <source>
        <dbReference type="Pfam" id="PF03151"/>
    </source>
</evidence>
<evidence type="ECO:0000256" key="4">
    <source>
        <dbReference type="ARBA" id="ARBA00023136"/>
    </source>
</evidence>
<organism evidence="7">
    <name type="scientific">Noctiluca scintillans</name>
    <name type="common">Sea sparkle</name>
    <name type="synonym">Red tide dinoflagellate</name>
    <dbReference type="NCBI Taxonomy" id="2966"/>
    <lineage>
        <taxon>Eukaryota</taxon>
        <taxon>Sar</taxon>
        <taxon>Alveolata</taxon>
        <taxon>Dinophyceae</taxon>
        <taxon>Noctilucales</taxon>
        <taxon>Noctilucaceae</taxon>
        <taxon>Noctiluca</taxon>
    </lineage>
</organism>
<reference evidence="7" key="1">
    <citation type="submission" date="2021-01" db="EMBL/GenBank/DDBJ databases">
        <authorList>
            <person name="Corre E."/>
            <person name="Pelletier E."/>
            <person name="Niang G."/>
            <person name="Scheremetjew M."/>
            <person name="Finn R."/>
            <person name="Kale V."/>
            <person name="Holt S."/>
            <person name="Cochrane G."/>
            <person name="Meng A."/>
            <person name="Brown T."/>
            <person name="Cohen L."/>
        </authorList>
    </citation>
    <scope>NUCLEOTIDE SEQUENCE</scope>
</reference>
<accession>A0A7S1FGD8</accession>
<feature type="transmembrane region" description="Helical" evidence="5">
    <location>
        <begin position="282"/>
        <end position="303"/>
    </location>
</feature>
<feature type="transmembrane region" description="Helical" evidence="5">
    <location>
        <begin position="170"/>
        <end position="190"/>
    </location>
</feature>
<feature type="transmembrane region" description="Helical" evidence="5">
    <location>
        <begin position="315"/>
        <end position="334"/>
    </location>
</feature>
<feature type="transmembrane region" description="Helical" evidence="5">
    <location>
        <begin position="221"/>
        <end position="238"/>
    </location>
</feature>
<feature type="transmembrane region" description="Helical" evidence="5">
    <location>
        <begin position="97"/>
        <end position="115"/>
    </location>
</feature>
<dbReference type="AlphaFoldDB" id="A0A7S1FGD8"/>
<name>A0A7S1FGD8_NOCSC</name>
<dbReference type="EMBL" id="HBFQ01054629">
    <property type="protein sequence ID" value="CAD8864490.1"/>
    <property type="molecule type" value="Transcribed_RNA"/>
</dbReference>
<proteinExistence type="predicted"/>
<dbReference type="InterPro" id="IPR037185">
    <property type="entry name" value="EmrE-like"/>
</dbReference>
<gene>
    <name evidence="7" type="ORF">NSCI0253_LOCUS38845</name>
</gene>
<dbReference type="InterPro" id="IPR004853">
    <property type="entry name" value="Sugar_P_trans_dom"/>
</dbReference>
<feature type="transmembrane region" description="Helical" evidence="5">
    <location>
        <begin position="127"/>
        <end position="150"/>
    </location>
</feature>
<evidence type="ECO:0000256" key="5">
    <source>
        <dbReference type="SAM" id="Phobius"/>
    </source>
</evidence>
<keyword evidence="3 5" id="KW-1133">Transmembrane helix</keyword>
<dbReference type="PANTHER" id="PTHR11132">
    <property type="entry name" value="SOLUTE CARRIER FAMILY 35"/>
    <property type="match status" value="1"/>
</dbReference>
<comment type="subcellular location">
    <subcellularLocation>
        <location evidence="1">Membrane</location>
        <topology evidence="1">Multi-pass membrane protein</topology>
    </subcellularLocation>
</comment>
<dbReference type="InterPro" id="IPR050186">
    <property type="entry name" value="TPT_transporter"/>
</dbReference>
<evidence type="ECO:0000313" key="7">
    <source>
        <dbReference type="EMBL" id="CAD8864490.1"/>
    </source>
</evidence>
<evidence type="ECO:0000256" key="3">
    <source>
        <dbReference type="ARBA" id="ARBA00022989"/>
    </source>
</evidence>
<evidence type="ECO:0000256" key="2">
    <source>
        <dbReference type="ARBA" id="ARBA00022692"/>
    </source>
</evidence>
<keyword evidence="2 5" id="KW-0812">Transmembrane</keyword>
<evidence type="ECO:0000256" key="1">
    <source>
        <dbReference type="ARBA" id="ARBA00004141"/>
    </source>
</evidence>
<dbReference type="GO" id="GO:0016020">
    <property type="term" value="C:membrane"/>
    <property type="evidence" value="ECO:0007669"/>
    <property type="project" value="UniProtKB-SubCell"/>
</dbReference>
<dbReference type="SUPFAM" id="SSF103481">
    <property type="entry name" value="Multidrug resistance efflux transporter EmrE"/>
    <property type="match status" value="2"/>
</dbReference>
<dbReference type="Pfam" id="PF03151">
    <property type="entry name" value="TPT"/>
    <property type="match status" value="1"/>
</dbReference>
<feature type="transmembrane region" description="Helical" evidence="5">
    <location>
        <begin position="245"/>
        <end position="262"/>
    </location>
</feature>
<keyword evidence="4 5" id="KW-0472">Membrane</keyword>